<keyword evidence="2 9" id="KW-0121">Carboxypeptidase</keyword>
<dbReference type="SUPFAM" id="SSF141986">
    <property type="entry name" value="LD-carboxypeptidase A C-terminal domain-like"/>
    <property type="match status" value="1"/>
</dbReference>
<dbReference type="Proteomes" id="UP000460287">
    <property type="component" value="Unassembled WGS sequence"/>
</dbReference>
<feature type="active site" description="Nucleophile" evidence="6">
    <location>
        <position position="109"/>
    </location>
</feature>
<dbReference type="GO" id="GO:0008236">
    <property type="term" value="F:serine-type peptidase activity"/>
    <property type="evidence" value="ECO:0007669"/>
    <property type="project" value="UniProtKB-KW"/>
</dbReference>
<feature type="domain" description="LD-carboxypeptidase N-terminal" evidence="7">
    <location>
        <begin position="10"/>
        <end position="127"/>
    </location>
</feature>
<evidence type="ECO:0000313" key="9">
    <source>
        <dbReference type="EMBL" id="MSR90584.1"/>
    </source>
</evidence>
<dbReference type="InterPro" id="IPR003507">
    <property type="entry name" value="S66_fam"/>
</dbReference>
<dbReference type="InterPro" id="IPR040449">
    <property type="entry name" value="Peptidase_S66_N"/>
</dbReference>
<dbReference type="EMBL" id="VULX01000003">
    <property type="protein sequence ID" value="MSR90584.1"/>
    <property type="molecule type" value="Genomic_DNA"/>
</dbReference>
<keyword evidence="4" id="KW-0378">Hydrolase</keyword>
<keyword evidence="3" id="KW-0645">Protease</keyword>
<dbReference type="CDD" id="cd07062">
    <property type="entry name" value="Peptidase_S66_mccF_like"/>
    <property type="match status" value="1"/>
</dbReference>
<sequence length="286" mass="32306">MKKLHIGDKVALVANSNGLYKENAEKVERLTAVLTDMGLDVQKSKYIYAENSIFNGTGKERASELMSFFEDNSIKAVFDISGGDVANQVIGYLDFEKIKNNKKMFFGYSDLTVILNSLYSQCGLETYLYQIRNLVSDNAEKQIAEFKKTFMNDEETLLDFDYKWLKGKSMHGVVVGGNIRCFLKLAGTKYMPDFTDKILFIESLGGDVAKMATFLAQYKMMGVFDKIKGIILGTYTEMQRKEYRPSIEELVLEAIGERNIPIAKTEMIGHGTDSKCIVIGRDIKLE</sequence>
<name>A0A7X2T0J3_9CLOT</name>
<evidence type="ECO:0000259" key="7">
    <source>
        <dbReference type="Pfam" id="PF02016"/>
    </source>
</evidence>
<keyword evidence="5" id="KW-0720">Serine protease</keyword>
<evidence type="ECO:0000256" key="1">
    <source>
        <dbReference type="ARBA" id="ARBA00010233"/>
    </source>
</evidence>
<dbReference type="Gene3D" id="3.50.30.60">
    <property type="entry name" value="LD-carboxypeptidase A C-terminal domain-like"/>
    <property type="match status" value="1"/>
</dbReference>
<protein>
    <submittedName>
        <fullName evidence="9">LD-carboxypeptidase</fullName>
    </submittedName>
</protein>
<dbReference type="RefSeq" id="WP_154530469.1">
    <property type="nucleotide sequence ID" value="NZ_JAQXTV010000054.1"/>
</dbReference>
<dbReference type="Gene3D" id="3.40.50.10740">
    <property type="entry name" value="Class I glutamine amidotransferase-like"/>
    <property type="match status" value="1"/>
</dbReference>
<dbReference type="GO" id="GO:0006508">
    <property type="term" value="P:proteolysis"/>
    <property type="evidence" value="ECO:0007669"/>
    <property type="project" value="UniProtKB-KW"/>
</dbReference>
<dbReference type="InterPro" id="IPR027478">
    <property type="entry name" value="LdcA_N"/>
</dbReference>
<dbReference type="InterPro" id="IPR029062">
    <property type="entry name" value="Class_I_gatase-like"/>
</dbReference>
<evidence type="ECO:0000313" key="10">
    <source>
        <dbReference type="Proteomes" id="UP000460287"/>
    </source>
</evidence>
<evidence type="ECO:0000259" key="8">
    <source>
        <dbReference type="Pfam" id="PF17676"/>
    </source>
</evidence>
<dbReference type="AlphaFoldDB" id="A0A7X2T0J3"/>
<dbReference type="InterPro" id="IPR040921">
    <property type="entry name" value="Peptidase_S66C"/>
</dbReference>
<dbReference type="SUPFAM" id="SSF52317">
    <property type="entry name" value="Class I glutamine amidotransferase-like"/>
    <property type="match status" value="1"/>
</dbReference>
<organism evidence="9 10">
    <name type="scientific">Inconstantimicrobium porci</name>
    <dbReference type="NCBI Taxonomy" id="2652291"/>
    <lineage>
        <taxon>Bacteria</taxon>
        <taxon>Bacillati</taxon>
        <taxon>Bacillota</taxon>
        <taxon>Clostridia</taxon>
        <taxon>Eubacteriales</taxon>
        <taxon>Clostridiaceae</taxon>
        <taxon>Inconstantimicrobium</taxon>
    </lineage>
</organism>
<feature type="active site" description="Charge relay system" evidence="6">
    <location>
        <position position="202"/>
    </location>
</feature>
<dbReference type="Pfam" id="PF02016">
    <property type="entry name" value="Peptidase_S66"/>
    <property type="match status" value="1"/>
</dbReference>
<reference evidence="9 10" key="1">
    <citation type="submission" date="2019-08" db="EMBL/GenBank/DDBJ databases">
        <title>In-depth cultivation of the pig gut microbiome towards novel bacterial diversity and tailored functional studies.</title>
        <authorList>
            <person name="Wylensek D."/>
            <person name="Hitch T.C.A."/>
            <person name="Clavel T."/>
        </authorList>
    </citation>
    <scope>NUCLEOTIDE SEQUENCE [LARGE SCALE GENOMIC DNA]</scope>
    <source>
        <strain evidence="9 10">WCA-383-APC-5B</strain>
    </source>
</reference>
<accession>A0A7X2T0J3</accession>
<dbReference type="InterPro" id="IPR027461">
    <property type="entry name" value="Carboxypeptidase_A_C_sf"/>
</dbReference>
<dbReference type="Pfam" id="PF17676">
    <property type="entry name" value="Peptidase_S66C"/>
    <property type="match status" value="1"/>
</dbReference>
<dbReference type="PIRSF" id="PIRSF028757">
    <property type="entry name" value="LD-carboxypeptidase"/>
    <property type="match status" value="1"/>
</dbReference>
<evidence type="ECO:0000256" key="2">
    <source>
        <dbReference type="ARBA" id="ARBA00022645"/>
    </source>
</evidence>
<comment type="similarity">
    <text evidence="1">Belongs to the peptidase S66 family.</text>
</comment>
<feature type="domain" description="LD-carboxypeptidase C-terminal" evidence="8">
    <location>
        <begin position="172"/>
        <end position="285"/>
    </location>
</feature>
<proteinExistence type="inferred from homology"/>
<keyword evidence="10" id="KW-1185">Reference proteome</keyword>
<evidence type="ECO:0000256" key="3">
    <source>
        <dbReference type="ARBA" id="ARBA00022670"/>
    </source>
</evidence>
<dbReference type="GO" id="GO:0004180">
    <property type="term" value="F:carboxypeptidase activity"/>
    <property type="evidence" value="ECO:0007669"/>
    <property type="project" value="UniProtKB-KW"/>
</dbReference>
<gene>
    <name evidence="9" type="ORF">FYJ33_03940</name>
</gene>
<feature type="active site" description="Charge relay system" evidence="6">
    <location>
        <position position="270"/>
    </location>
</feature>
<dbReference type="PANTHER" id="PTHR30237:SF2">
    <property type="entry name" value="MUREIN TETRAPEPTIDE CARBOXYPEPTIDASE"/>
    <property type="match status" value="1"/>
</dbReference>
<evidence type="ECO:0000256" key="4">
    <source>
        <dbReference type="ARBA" id="ARBA00022801"/>
    </source>
</evidence>
<dbReference type="PANTHER" id="PTHR30237">
    <property type="entry name" value="MURAMOYLTETRAPEPTIDE CARBOXYPEPTIDASE"/>
    <property type="match status" value="1"/>
</dbReference>
<evidence type="ECO:0000256" key="6">
    <source>
        <dbReference type="PIRSR" id="PIRSR028757-1"/>
    </source>
</evidence>
<evidence type="ECO:0000256" key="5">
    <source>
        <dbReference type="ARBA" id="ARBA00022825"/>
    </source>
</evidence>
<comment type="caution">
    <text evidence="9">The sequence shown here is derived from an EMBL/GenBank/DDBJ whole genome shotgun (WGS) entry which is preliminary data.</text>
</comment>